<dbReference type="GO" id="GO:0005997">
    <property type="term" value="P:xylulose metabolic process"/>
    <property type="evidence" value="ECO:0007669"/>
    <property type="project" value="TreeGrafter"/>
</dbReference>
<keyword evidence="4" id="KW-0119">Carbohydrate metabolism</keyword>
<evidence type="ECO:0000313" key="8">
    <source>
        <dbReference type="Proteomes" id="UP000585474"/>
    </source>
</evidence>
<dbReference type="Pfam" id="PF02782">
    <property type="entry name" value="FGGY_C"/>
    <property type="match status" value="1"/>
</dbReference>
<dbReference type="Gene3D" id="3.30.420.40">
    <property type="match status" value="2"/>
</dbReference>
<evidence type="ECO:0000259" key="5">
    <source>
        <dbReference type="Pfam" id="PF00370"/>
    </source>
</evidence>
<keyword evidence="8" id="KW-1185">Reference proteome</keyword>
<comment type="function">
    <text evidence="4">Mediates 1-deoxy-D-xylulose (DX) phosphorylation in the cytoplasm prior to the translocation of 1-deoxy-D-xylulose 5-phosphate into plastids. Can also phosphorylate D-xylulose (Xyl). Uses preferentially ATP as cosubstrate.</text>
</comment>
<dbReference type="Pfam" id="PF00370">
    <property type="entry name" value="FGGY_N"/>
    <property type="match status" value="1"/>
</dbReference>
<keyword evidence="3 4" id="KW-0418">Kinase</keyword>
<dbReference type="PIRSF" id="PIRSF000538">
    <property type="entry name" value="GlpK"/>
    <property type="match status" value="1"/>
</dbReference>
<dbReference type="EC" id="2.7.1.17" evidence="4"/>
<evidence type="ECO:0000313" key="7">
    <source>
        <dbReference type="EMBL" id="GFZ10106.1"/>
    </source>
</evidence>
<evidence type="ECO:0000256" key="4">
    <source>
        <dbReference type="RuleBase" id="RU367058"/>
    </source>
</evidence>
<evidence type="ECO:0000256" key="1">
    <source>
        <dbReference type="ARBA" id="ARBA00009156"/>
    </source>
</evidence>
<dbReference type="InterPro" id="IPR018485">
    <property type="entry name" value="FGGY_C"/>
</dbReference>
<dbReference type="AlphaFoldDB" id="A0A7J0GH25"/>
<dbReference type="InterPro" id="IPR018484">
    <property type="entry name" value="FGGY_N"/>
</dbReference>
<comment type="similarity">
    <text evidence="1 4">Belongs to the FGGY kinase family.</text>
</comment>
<dbReference type="InterPro" id="IPR043129">
    <property type="entry name" value="ATPase_NBD"/>
</dbReference>
<organism evidence="7 8">
    <name type="scientific">Actinidia rufa</name>
    <dbReference type="NCBI Taxonomy" id="165716"/>
    <lineage>
        <taxon>Eukaryota</taxon>
        <taxon>Viridiplantae</taxon>
        <taxon>Streptophyta</taxon>
        <taxon>Embryophyta</taxon>
        <taxon>Tracheophyta</taxon>
        <taxon>Spermatophyta</taxon>
        <taxon>Magnoliopsida</taxon>
        <taxon>eudicotyledons</taxon>
        <taxon>Gunneridae</taxon>
        <taxon>Pentapetalae</taxon>
        <taxon>asterids</taxon>
        <taxon>Ericales</taxon>
        <taxon>Actinidiaceae</taxon>
        <taxon>Actinidia</taxon>
    </lineage>
</organism>
<dbReference type="EMBL" id="BJWL01000021">
    <property type="protein sequence ID" value="GFZ10106.1"/>
    <property type="molecule type" value="Genomic_DNA"/>
</dbReference>
<comment type="catalytic activity">
    <reaction evidence="4">
        <text>D-xylulose + ATP = D-xylulose 5-phosphate + ADP + H(+)</text>
        <dbReference type="Rhea" id="RHEA:10964"/>
        <dbReference type="ChEBI" id="CHEBI:15378"/>
        <dbReference type="ChEBI" id="CHEBI:17140"/>
        <dbReference type="ChEBI" id="CHEBI:30616"/>
        <dbReference type="ChEBI" id="CHEBI:57737"/>
        <dbReference type="ChEBI" id="CHEBI:456216"/>
        <dbReference type="EC" id="2.7.1.17"/>
    </reaction>
</comment>
<dbReference type="InterPro" id="IPR000577">
    <property type="entry name" value="Carb_kinase_FGGY"/>
</dbReference>
<gene>
    <name evidence="7" type="ORF">Acr_21g0007050</name>
</gene>
<dbReference type="FunFam" id="3.30.420.40:FF:000118">
    <property type="entry name" value="Xylulose kinase 2"/>
    <property type="match status" value="1"/>
</dbReference>
<feature type="domain" description="Carbohydrate kinase FGGY C-terminal" evidence="6">
    <location>
        <begin position="350"/>
        <end position="453"/>
    </location>
</feature>
<evidence type="ECO:0000256" key="3">
    <source>
        <dbReference type="ARBA" id="ARBA00022777"/>
    </source>
</evidence>
<dbReference type="InterPro" id="IPR042024">
    <property type="entry name" value="D-XK_euk"/>
</dbReference>
<evidence type="ECO:0000259" key="6">
    <source>
        <dbReference type="Pfam" id="PF02782"/>
    </source>
</evidence>
<accession>A0A7J0GH25</accession>
<protein>
    <recommendedName>
        <fullName evidence="4">Xylulose kinase</fullName>
        <ecNumber evidence="4">2.7.1.17</ecNumber>
    </recommendedName>
</protein>
<dbReference type="PANTHER" id="PTHR10196:SF57">
    <property type="entry name" value="XYLULOSE KINASE"/>
    <property type="match status" value="1"/>
</dbReference>
<dbReference type="GO" id="GO:0004856">
    <property type="term" value="F:D-xylulokinase activity"/>
    <property type="evidence" value="ECO:0007669"/>
    <property type="project" value="UniProtKB-UniRule"/>
</dbReference>
<keyword evidence="2 4" id="KW-0808">Transferase</keyword>
<proteinExistence type="inferred from homology"/>
<keyword evidence="4" id="KW-0547">Nucleotide-binding</keyword>
<keyword evidence="4" id="KW-0859">Xylose metabolism</keyword>
<dbReference type="OrthoDB" id="1728974at2759"/>
<sequence length="515" mass="56213">MEDCSLPQDALFLGFDSSTQSLKATVLDSNLNIVHSDIVNFDSDLPHYKTKDGVYRDPSVNGRIVSPTLMWVEALELMLQRLSSKLDFGKIAAVSGSGQQHGSVYWKKGSSTKKLSALDSKKSLVEQLGDAFSTKESPIWMDSSTTEQCKAIEKAVGGALELSMISGSRAHERFTGPQIRRIFETQPEVYNNTERISLVSSFGASLLIGAYACIDETDAAGMNLMDIKQRDWSKIALEATAPGLEEKLGKLAPAHAVSGFIAPYFVERFLFNKNCLVVQWSGDNPNSIAGLTLNTPGDLAISLGTSDTVLGITSDHQPSLEGNVFPNPVDTTGYMVMLCYKNGSLTREVGFHRYVLENFTRETLDGVSDREVQEFDRPSEVRALVEGQLLSMRGHAERFGMPSPPKRIIATGGASANQAILNTIAAIFGCDVYTVQRPDSASLGAALRAAHGWLCNKRGNFVPISCMYMDKLEKTSLNCKLAAAAGDQELVAKYGSLMKKRLEIENRLVQKLGRM</sequence>
<dbReference type="GO" id="GO:0005524">
    <property type="term" value="F:ATP binding"/>
    <property type="evidence" value="ECO:0007669"/>
    <property type="project" value="UniProtKB-KW"/>
</dbReference>
<keyword evidence="4" id="KW-0067">ATP-binding</keyword>
<dbReference type="Proteomes" id="UP000585474">
    <property type="component" value="Unassembled WGS sequence"/>
</dbReference>
<comment type="caution">
    <text evidence="7">The sequence shown here is derived from an EMBL/GenBank/DDBJ whole genome shotgun (WGS) entry which is preliminary data.</text>
</comment>
<feature type="domain" description="Carbohydrate kinase FGGY N-terminal" evidence="5">
    <location>
        <begin position="139"/>
        <end position="286"/>
    </location>
</feature>
<reference evidence="7 8" key="1">
    <citation type="submission" date="2019-07" db="EMBL/GenBank/DDBJ databases">
        <title>De Novo Assembly of kiwifruit Actinidia rufa.</title>
        <authorList>
            <person name="Sugita-Konishi S."/>
            <person name="Sato K."/>
            <person name="Mori E."/>
            <person name="Abe Y."/>
            <person name="Kisaki G."/>
            <person name="Hamano K."/>
            <person name="Suezawa K."/>
            <person name="Otani M."/>
            <person name="Fukuda T."/>
            <person name="Manabe T."/>
            <person name="Gomi K."/>
            <person name="Tabuchi M."/>
            <person name="Akimitsu K."/>
            <person name="Kataoka I."/>
        </authorList>
    </citation>
    <scope>NUCLEOTIDE SEQUENCE [LARGE SCALE GENOMIC DNA]</scope>
    <source>
        <strain evidence="8">cv. Fuchu</strain>
    </source>
</reference>
<dbReference type="PANTHER" id="PTHR10196">
    <property type="entry name" value="SUGAR KINASE"/>
    <property type="match status" value="1"/>
</dbReference>
<dbReference type="SUPFAM" id="SSF53067">
    <property type="entry name" value="Actin-like ATPase domain"/>
    <property type="match status" value="2"/>
</dbReference>
<evidence type="ECO:0000256" key="2">
    <source>
        <dbReference type="ARBA" id="ARBA00022679"/>
    </source>
</evidence>
<dbReference type="GO" id="GO:0005829">
    <property type="term" value="C:cytosol"/>
    <property type="evidence" value="ECO:0007669"/>
    <property type="project" value="TreeGrafter"/>
</dbReference>
<name>A0A7J0GH25_9ERIC</name>
<dbReference type="CDD" id="cd07776">
    <property type="entry name" value="ASKHA_NBD_FGGY_SpXK-like"/>
    <property type="match status" value="1"/>
</dbReference>
<dbReference type="GO" id="GO:0042732">
    <property type="term" value="P:D-xylose metabolic process"/>
    <property type="evidence" value="ECO:0007669"/>
    <property type="project" value="UniProtKB-UniRule"/>
</dbReference>